<organism evidence="1 2">
    <name type="scientific">Liquorilactobacillus mali KCTC 3596 = DSM 20444</name>
    <dbReference type="NCBI Taxonomy" id="1046596"/>
    <lineage>
        <taxon>Bacteria</taxon>
        <taxon>Bacillati</taxon>
        <taxon>Bacillota</taxon>
        <taxon>Bacilli</taxon>
        <taxon>Lactobacillales</taxon>
        <taxon>Lactobacillaceae</taxon>
        <taxon>Liquorilactobacillus</taxon>
    </lineage>
</organism>
<proteinExistence type="predicted"/>
<accession>A0A0R2DZH4</accession>
<comment type="caution">
    <text evidence="1">The sequence shown here is derived from an EMBL/GenBank/DDBJ whole genome shotgun (WGS) entry which is preliminary data.</text>
</comment>
<dbReference type="Proteomes" id="UP000050898">
    <property type="component" value="Unassembled WGS sequence"/>
</dbReference>
<dbReference type="RefSeq" id="WP_010078286.1">
    <property type="nucleotide sequence ID" value="NZ_AYYH01000027.1"/>
</dbReference>
<dbReference type="PATRIC" id="fig|1046596.6.peg.1161"/>
<gene>
    <name evidence="1" type="ORF">FD00_GL001081</name>
</gene>
<dbReference type="OrthoDB" id="2971849at2"/>
<reference evidence="1 2" key="1">
    <citation type="journal article" date="2015" name="Genome Announc.">
        <title>Expanding the biotechnology potential of lactobacilli through comparative genomics of 213 strains and associated genera.</title>
        <authorList>
            <person name="Sun Z."/>
            <person name="Harris H.M."/>
            <person name="McCann A."/>
            <person name="Guo C."/>
            <person name="Argimon S."/>
            <person name="Zhang W."/>
            <person name="Yang X."/>
            <person name="Jeffery I.B."/>
            <person name="Cooney J.C."/>
            <person name="Kagawa T.F."/>
            <person name="Liu W."/>
            <person name="Song Y."/>
            <person name="Salvetti E."/>
            <person name="Wrobel A."/>
            <person name="Rasinkangas P."/>
            <person name="Parkhill J."/>
            <person name="Rea M.C."/>
            <person name="O'Sullivan O."/>
            <person name="Ritari J."/>
            <person name="Douillard F.P."/>
            <person name="Paul Ross R."/>
            <person name="Yang R."/>
            <person name="Briner A.E."/>
            <person name="Felis G.E."/>
            <person name="de Vos W.M."/>
            <person name="Barrangou R."/>
            <person name="Klaenhammer T.R."/>
            <person name="Caufield P.W."/>
            <person name="Cui Y."/>
            <person name="Zhang H."/>
            <person name="O'Toole P.W."/>
        </authorList>
    </citation>
    <scope>NUCLEOTIDE SEQUENCE [LARGE SCALE GENOMIC DNA]</scope>
    <source>
        <strain evidence="1 2">DSM 20444</strain>
    </source>
</reference>
<protein>
    <submittedName>
        <fullName evidence="1">Uncharacterized protein</fullName>
    </submittedName>
</protein>
<evidence type="ECO:0000313" key="2">
    <source>
        <dbReference type="Proteomes" id="UP000050898"/>
    </source>
</evidence>
<dbReference type="AlphaFoldDB" id="A0A0R2DZH4"/>
<dbReference type="EMBL" id="AYYH01000027">
    <property type="protein sequence ID" value="KRN09358.1"/>
    <property type="molecule type" value="Genomic_DNA"/>
</dbReference>
<sequence length="98" mass="11222">MVKHGGTITFDKRERMILSVSMSNNELAELIRLSARLIIENNDSRFTVMQILSGLASNLDLQQISSYCEHCKNGYPTMDYQGFKFCPHCGSRLYKKNL</sequence>
<name>A0A0R2DZH4_9LACO</name>
<evidence type="ECO:0000313" key="1">
    <source>
        <dbReference type="EMBL" id="KRN09358.1"/>
    </source>
</evidence>
<keyword evidence="2" id="KW-1185">Reference proteome</keyword>